<dbReference type="SUPFAM" id="SSF48576">
    <property type="entry name" value="Terpenoid synthases"/>
    <property type="match status" value="1"/>
</dbReference>
<accession>A0A1H6JXC3</accession>
<evidence type="ECO:0000313" key="1">
    <source>
        <dbReference type="EMBL" id="SEH67274.1"/>
    </source>
</evidence>
<sequence>MTTQHDQGLGALAQRLRADDPDRWAMAMLAAAPARPRLLTLYALNAELARTALSARDPLLAGMRVQWWVDRLEALRAAPPPPHELLSPLWSAWGADAARFAPLAQARLHDADREPFAGPEAVVAYADATGAALMAHAAQALGAADGAALRAQGRGAALVAWLRARPALQELRLGLARPKPDFLQSLAATATAAFRSAAASRRAIPRAAAPALFPGAAIRNALTAGTAGTDPAAVSEFTRRAALARLALTGRWWL</sequence>
<dbReference type="Pfam" id="PF00494">
    <property type="entry name" value="SQS_PSY"/>
    <property type="match status" value="1"/>
</dbReference>
<gene>
    <name evidence="1" type="ORF">SAMN04488075_0707</name>
</gene>
<organism evidence="1 2">
    <name type="scientific">Paracoccus alkenifer</name>
    <dbReference type="NCBI Taxonomy" id="65735"/>
    <lineage>
        <taxon>Bacteria</taxon>
        <taxon>Pseudomonadati</taxon>
        <taxon>Pseudomonadota</taxon>
        <taxon>Alphaproteobacteria</taxon>
        <taxon>Rhodobacterales</taxon>
        <taxon>Paracoccaceae</taxon>
        <taxon>Paracoccus</taxon>
    </lineage>
</organism>
<evidence type="ECO:0000313" key="2">
    <source>
        <dbReference type="Proteomes" id="UP000199125"/>
    </source>
</evidence>
<reference evidence="2" key="1">
    <citation type="submission" date="2016-10" db="EMBL/GenBank/DDBJ databases">
        <authorList>
            <person name="Varghese N."/>
            <person name="Submissions S."/>
        </authorList>
    </citation>
    <scope>NUCLEOTIDE SEQUENCE [LARGE SCALE GENOMIC DNA]</scope>
    <source>
        <strain evidence="2">DSM 11593</strain>
    </source>
</reference>
<protein>
    <submittedName>
        <fullName evidence="1">Squalene/phytoene synthase</fullName>
    </submittedName>
</protein>
<dbReference type="InterPro" id="IPR008949">
    <property type="entry name" value="Isoprenoid_synthase_dom_sf"/>
</dbReference>
<proteinExistence type="predicted"/>
<dbReference type="Gene3D" id="1.10.600.10">
    <property type="entry name" value="Farnesyl Diphosphate Synthase"/>
    <property type="match status" value="1"/>
</dbReference>
<keyword evidence="2" id="KW-1185">Reference proteome</keyword>
<name>A0A1H6JXC3_9RHOB</name>
<dbReference type="InterPro" id="IPR002060">
    <property type="entry name" value="Squ/phyt_synthse"/>
</dbReference>
<dbReference type="EMBL" id="FNXG01000001">
    <property type="protein sequence ID" value="SEH67274.1"/>
    <property type="molecule type" value="Genomic_DNA"/>
</dbReference>
<dbReference type="AlphaFoldDB" id="A0A1H6JXC3"/>
<dbReference type="STRING" id="65735.SAMN04488075_0707"/>
<dbReference type="RefSeq" id="WP_090845323.1">
    <property type="nucleotide sequence ID" value="NZ_FNXG01000001.1"/>
</dbReference>
<dbReference type="Proteomes" id="UP000199125">
    <property type="component" value="Unassembled WGS sequence"/>
</dbReference>
<dbReference type="OrthoDB" id="9814909at2"/>